<dbReference type="AlphaFoldDB" id="A0A841T6E8"/>
<sequence length="133" mass="14375">MQLEDVGSGIDHTRTILTLDGTSLELGAAIPLYALPLGSHTLIVTTSDMAGNTSSRTILFETQTGIPSLKALIDRFRNAGWIDNNGIANSLRSKLKANQLAAFVHEVEAQRGKHIADQAADYLLRDAEFLLSN</sequence>
<proteinExistence type="predicted"/>
<dbReference type="EMBL" id="JACJVN010000024">
    <property type="protein sequence ID" value="MBB6676904.1"/>
    <property type="molecule type" value="Genomic_DNA"/>
</dbReference>
<gene>
    <name evidence="1" type="ORF">H4Q31_06110</name>
</gene>
<evidence type="ECO:0000313" key="2">
    <source>
        <dbReference type="Proteomes" id="UP000574133"/>
    </source>
</evidence>
<name>A0A841T6E8_9BACL</name>
<comment type="caution">
    <text evidence="1">The sequence shown here is derived from an EMBL/GenBank/DDBJ whole genome shotgun (WGS) entry which is preliminary data.</text>
</comment>
<accession>A0A841T6E8</accession>
<evidence type="ECO:0000313" key="1">
    <source>
        <dbReference type="EMBL" id="MBB6676904.1"/>
    </source>
</evidence>
<protein>
    <submittedName>
        <fullName evidence="1">Uncharacterized protein</fullName>
    </submittedName>
</protein>
<organism evidence="1 2">
    <name type="scientific">Cohnella lubricantis</name>
    <dbReference type="NCBI Taxonomy" id="2163172"/>
    <lineage>
        <taxon>Bacteria</taxon>
        <taxon>Bacillati</taxon>
        <taxon>Bacillota</taxon>
        <taxon>Bacilli</taxon>
        <taxon>Bacillales</taxon>
        <taxon>Paenibacillaceae</taxon>
        <taxon>Cohnella</taxon>
    </lineage>
</organism>
<keyword evidence="2" id="KW-1185">Reference proteome</keyword>
<dbReference type="RefSeq" id="WP_185178190.1">
    <property type="nucleotide sequence ID" value="NZ_CBCSEP010000008.1"/>
</dbReference>
<reference evidence="1 2" key="1">
    <citation type="submission" date="2020-08" db="EMBL/GenBank/DDBJ databases">
        <title>Cohnella phylogeny.</title>
        <authorList>
            <person name="Dunlap C."/>
        </authorList>
    </citation>
    <scope>NUCLEOTIDE SEQUENCE [LARGE SCALE GENOMIC DNA]</scope>
    <source>
        <strain evidence="1 2">DSM 103658</strain>
    </source>
</reference>
<dbReference type="Proteomes" id="UP000574133">
    <property type="component" value="Unassembled WGS sequence"/>
</dbReference>